<evidence type="ECO:0000259" key="11">
    <source>
        <dbReference type="Pfam" id="PF02880"/>
    </source>
</evidence>
<dbReference type="SUPFAM" id="SSF55957">
    <property type="entry name" value="Phosphoglucomutase, C-terminal domain"/>
    <property type="match status" value="1"/>
</dbReference>
<dbReference type="InterPro" id="IPR005845">
    <property type="entry name" value="A-D-PHexomutase_a/b/a-II"/>
</dbReference>
<accession>A0A348B2U7</accession>
<dbReference type="Pfam" id="PF02879">
    <property type="entry name" value="PGM_PMM_II"/>
    <property type="match status" value="1"/>
</dbReference>
<dbReference type="FunFam" id="3.40.120.10:FF:000001">
    <property type="entry name" value="Phosphoglucosamine mutase"/>
    <property type="match status" value="1"/>
</dbReference>
<evidence type="ECO:0000256" key="1">
    <source>
        <dbReference type="ARBA" id="ARBA00001946"/>
    </source>
</evidence>
<evidence type="ECO:0000256" key="6">
    <source>
        <dbReference type="ARBA" id="ARBA00023235"/>
    </source>
</evidence>
<evidence type="ECO:0000256" key="3">
    <source>
        <dbReference type="ARBA" id="ARBA00022553"/>
    </source>
</evidence>
<keyword evidence="3" id="KW-0597">Phosphoprotein</keyword>
<keyword evidence="4 7" id="KW-0479">Metal-binding</keyword>
<feature type="domain" description="Alpha-D-phosphohexomutase alpha/beta/alpha" evidence="10">
    <location>
        <begin position="154"/>
        <end position="254"/>
    </location>
</feature>
<dbReference type="Proteomes" id="UP000616143">
    <property type="component" value="Unassembled WGS sequence"/>
</dbReference>
<dbReference type="OrthoDB" id="10363at2157"/>
<dbReference type="NCBIfam" id="TIGR03990">
    <property type="entry name" value="Arch_GlmM"/>
    <property type="match status" value="1"/>
</dbReference>
<gene>
    <name evidence="13" type="ORF">GCM10007116_09810</name>
    <name evidence="12" type="ORF">HS1genome_0888</name>
</gene>
<dbReference type="GO" id="GO:0008966">
    <property type="term" value="F:phosphoglucosamine mutase activity"/>
    <property type="evidence" value="ECO:0007669"/>
    <property type="project" value="InterPro"/>
</dbReference>
<dbReference type="InterPro" id="IPR005841">
    <property type="entry name" value="Alpha-D-phosphohexomutase_SF"/>
</dbReference>
<sequence length="450" mass="49454">MGKLFGTAGVRGLTNKDLTPEFVSKFARAVGTFFGSGSTILTGRDVRAGGDMVLRALHSGLLSSGVKVFDGGMAPTPAVQYAVRELGYDGGVIVTASHNPAEFNGIKVLSRDGSEIYRDKEEIVEQIFFEGKLFTEDWRGLTNDVKREDRVLDTYVRGVLNKVDIERVRSRNFRVLIDGANSVGSLTSPIIARELGCKVYTLNCNIDPTFPAREPEPGFDTLVETAAAAKAIGVDLAVAHDGDADRAIFMDSKGRIQWGDRSGTLLSKWVVRKHPESPKRVVTAVSSSILVEEFLRPEGIEVEWTKVGIINIAHAIRSHGAAAGFEENGGFLYPKHQFDKDGGMTFALMLEALANEKISSADLFDSLPQYYTIKTKVPARGEPNDIYERVKRSYSYRGRLIDIDGVKVVGNDYWFLVRRSGTEPVVRIQVEAKSKEQAETLAKELMGVVK</sequence>
<evidence type="ECO:0000256" key="2">
    <source>
        <dbReference type="ARBA" id="ARBA00010231"/>
    </source>
</evidence>
<dbReference type="AlphaFoldDB" id="A0A348B2U7"/>
<feature type="domain" description="Alpha-D-phosphohexomutase alpha/beta/alpha" evidence="9">
    <location>
        <begin position="3"/>
        <end position="131"/>
    </location>
</feature>
<comment type="cofactor">
    <cofactor evidence="1">
        <name>Mg(2+)</name>
        <dbReference type="ChEBI" id="CHEBI:18420"/>
    </cofactor>
</comment>
<reference evidence="12" key="3">
    <citation type="journal article" date="2019" name="BMC Res. Notes">
        <title>Complete genome sequence of the Sulfodiicoccus acidiphilus strain HS-1T, the first crenarchaeon that lacks polB3, isolated from an acidic hot spring in Ohwaku-dani, Hakone, Japan.</title>
        <authorList>
            <person name="Sakai H.D."/>
            <person name="Kurosawa N."/>
        </authorList>
    </citation>
    <scope>NUCLEOTIDE SEQUENCE</scope>
    <source>
        <strain evidence="12">HS-1</strain>
    </source>
</reference>
<protein>
    <submittedName>
        <fullName evidence="12">Phosphoglucosamine mutase</fullName>
    </submittedName>
</protein>
<reference evidence="14" key="2">
    <citation type="submission" date="2018-04" db="EMBL/GenBank/DDBJ databases">
        <title>Complete genome sequence of Sulfodiicoccus acidiphilus strain HS-1.</title>
        <authorList>
            <person name="Sakai H.D."/>
            <person name="Kurosawa N."/>
        </authorList>
    </citation>
    <scope>NUCLEOTIDE SEQUENCE [LARGE SCALE GENOMIC DNA]</scope>
    <source>
        <strain evidence="14">HS-1</strain>
    </source>
</reference>
<evidence type="ECO:0000313" key="14">
    <source>
        <dbReference type="Proteomes" id="UP000276741"/>
    </source>
</evidence>
<dbReference type="InterPro" id="IPR005843">
    <property type="entry name" value="A-D-PHexomutase_C"/>
</dbReference>
<dbReference type="Gene3D" id="3.40.120.10">
    <property type="entry name" value="Alpha-D-Glucose-1,6-Bisphosphate, subunit A, domain 3"/>
    <property type="match status" value="3"/>
</dbReference>
<proteinExistence type="inferred from homology"/>
<keyword evidence="14" id="KW-1185">Reference proteome</keyword>
<dbReference type="RefSeq" id="WP_126449795.1">
    <property type="nucleotide sequence ID" value="NZ_AP018553.1"/>
</dbReference>
<dbReference type="PROSITE" id="PS00710">
    <property type="entry name" value="PGM_PMM"/>
    <property type="match status" value="1"/>
</dbReference>
<dbReference type="InterPro" id="IPR005844">
    <property type="entry name" value="A-D-PHexomutase_a/b/a-I"/>
</dbReference>
<evidence type="ECO:0000259" key="10">
    <source>
        <dbReference type="Pfam" id="PF02879"/>
    </source>
</evidence>
<dbReference type="PANTHER" id="PTHR43771:SF1">
    <property type="entry name" value="PHOSPHOMANNOMUTASE"/>
    <property type="match status" value="1"/>
</dbReference>
<reference evidence="13" key="1">
    <citation type="journal article" date="2014" name="Int. J. Syst. Evol. Microbiol.">
        <title>Complete genome sequence of Corynebacterium casei LMG S-19264T (=DSM 44701T), isolated from a smear-ripened cheese.</title>
        <authorList>
            <consortium name="US DOE Joint Genome Institute (JGI-PGF)"/>
            <person name="Walter F."/>
            <person name="Albersmeier A."/>
            <person name="Kalinowski J."/>
            <person name="Ruckert C."/>
        </authorList>
    </citation>
    <scope>NUCLEOTIDE SEQUENCE</scope>
    <source>
        <strain evidence="13">JCM 31740</strain>
    </source>
</reference>
<dbReference type="InterPro" id="IPR036900">
    <property type="entry name" value="A-D-PHexomutase_C_sf"/>
</dbReference>
<dbReference type="Pfam" id="PF02878">
    <property type="entry name" value="PGM_PMM_I"/>
    <property type="match status" value="1"/>
</dbReference>
<organism evidence="12 14">
    <name type="scientific">Sulfodiicoccus acidiphilus</name>
    <dbReference type="NCBI Taxonomy" id="1670455"/>
    <lineage>
        <taxon>Archaea</taxon>
        <taxon>Thermoproteota</taxon>
        <taxon>Thermoprotei</taxon>
        <taxon>Sulfolobales</taxon>
        <taxon>Sulfolobaceae</taxon>
        <taxon>Sulfodiicoccus</taxon>
    </lineage>
</organism>
<dbReference type="InterPro" id="IPR016055">
    <property type="entry name" value="A-D-PHexomutase_a/b/a-I/II/III"/>
</dbReference>
<evidence type="ECO:0000313" key="12">
    <source>
        <dbReference type="EMBL" id="BBD72499.1"/>
    </source>
</evidence>
<dbReference type="InterPro" id="IPR016066">
    <property type="entry name" value="A-D-PHexomutase_CS"/>
</dbReference>
<keyword evidence="5 7" id="KW-0460">Magnesium</keyword>
<reference evidence="13" key="4">
    <citation type="submission" date="2020-09" db="EMBL/GenBank/DDBJ databases">
        <authorList>
            <person name="Sun Q."/>
            <person name="Ohkuma M."/>
        </authorList>
    </citation>
    <scope>NUCLEOTIDE SEQUENCE</scope>
    <source>
        <strain evidence="13">JCM 31740</strain>
    </source>
</reference>
<dbReference type="InterPro" id="IPR024086">
    <property type="entry name" value="GlmM_arc-type"/>
</dbReference>
<dbReference type="GO" id="GO:0000287">
    <property type="term" value="F:magnesium ion binding"/>
    <property type="evidence" value="ECO:0007669"/>
    <property type="project" value="InterPro"/>
</dbReference>
<dbReference type="PANTHER" id="PTHR43771">
    <property type="entry name" value="PHOSPHOMANNOMUTASE"/>
    <property type="match status" value="1"/>
</dbReference>
<comment type="similarity">
    <text evidence="2 7">Belongs to the phosphohexose mutase family.</text>
</comment>
<evidence type="ECO:0000313" key="13">
    <source>
        <dbReference type="EMBL" id="GGT94100.1"/>
    </source>
</evidence>
<evidence type="ECO:0000256" key="5">
    <source>
        <dbReference type="ARBA" id="ARBA00022842"/>
    </source>
</evidence>
<feature type="domain" description="Alpha-D-phosphohexomutase alpha/beta/alpha" evidence="11">
    <location>
        <begin position="259"/>
        <end position="370"/>
    </location>
</feature>
<evidence type="ECO:0000256" key="7">
    <source>
        <dbReference type="RuleBase" id="RU004326"/>
    </source>
</evidence>
<keyword evidence="6" id="KW-0413">Isomerase</keyword>
<dbReference type="GO" id="GO:0005975">
    <property type="term" value="P:carbohydrate metabolic process"/>
    <property type="evidence" value="ECO:0007669"/>
    <property type="project" value="InterPro"/>
</dbReference>
<dbReference type="CDD" id="cd03087">
    <property type="entry name" value="PGM_like1"/>
    <property type="match status" value="1"/>
</dbReference>
<dbReference type="EMBL" id="BMQS01000007">
    <property type="protein sequence ID" value="GGT94100.1"/>
    <property type="molecule type" value="Genomic_DNA"/>
</dbReference>
<dbReference type="InterPro" id="IPR005846">
    <property type="entry name" value="A-D-PHexomutase_a/b/a-III"/>
</dbReference>
<dbReference type="PRINTS" id="PR00509">
    <property type="entry name" value="PGMPMM"/>
</dbReference>
<evidence type="ECO:0000259" key="9">
    <source>
        <dbReference type="Pfam" id="PF02878"/>
    </source>
</evidence>
<dbReference type="EMBL" id="AP018553">
    <property type="protein sequence ID" value="BBD72499.1"/>
    <property type="molecule type" value="Genomic_DNA"/>
</dbReference>
<feature type="domain" description="Alpha-D-phosphohexomutase C-terminal" evidence="8">
    <location>
        <begin position="393"/>
        <end position="446"/>
    </location>
</feature>
<evidence type="ECO:0000259" key="8">
    <source>
        <dbReference type="Pfam" id="PF00408"/>
    </source>
</evidence>
<dbReference type="Pfam" id="PF00408">
    <property type="entry name" value="PGM_PMM_IV"/>
    <property type="match status" value="1"/>
</dbReference>
<dbReference type="Proteomes" id="UP000276741">
    <property type="component" value="Chromosome"/>
</dbReference>
<dbReference type="Pfam" id="PF02880">
    <property type="entry name" value="PGM_PMM_III"/>
    <property type="match status" value="1"/>
</dbReference>
<dbReference type="Gene3D" id="3.30.310.50">
    <property type="entry name" value="Alpha-D-phosphohexomutase, C-terminal domain"/>
    <property type="match status" value="1"/>
</dbReference>
<evidence type="ECO:0000256" key="4">
    <source>
        <dbReference type="ARBA" id="ARBA00022723"/>
    </source>
</evidence>
<dbReference type="KEGG" id="sacd:HS1genome_0888"/>
<dbReference type="SUPFAM" id="SSF53738">
    <property type="entry name" value="Phosphoglucomutase, first 3 domains"/>
    <property type="match status" value="3"/>
</dbReference>
<dbReference type="GeneID" id="38666394"/>
<name>A0A348B2U7_9CREN</name>